<sequence>MDPVRPTHTRACPAADLRGPLHEPVELDRLTQRERQVLLLLGAGLSNKELSENLGISERTVKAHLSRILEKLEKSSRLQAAMVSVLHHRDLCPSPACQ</sequence>
<dbReference type="EMBL" id="JBHSPW010000012">
    <property type="protein sequence ID" value="MFC5895866.1"/>
    <property type="molecule type" value="Genomic_DNA"/>
</dbReference>
<comment type="caution">
    <text evidence="5">The sequence shown here is derived from an EMBL/GenBank/DDBJ whole genome shotgun (WGS) entry which is preliminary data.</text>
</comment>
<dbReference type="Gene3D" id="1.10.10.10">
    <property type="entry name" value="Winged helix-like DNA-binding domain superfamily/Winged helix DNA-binding domain"/>
    <property type="match status" value="1"/>
</dbReference>
<evidence type="ECO:0000259" key="4">
    <source>
        <dbReference type="PROSITE" id="PS50043"/>
    </source>
</evidence>
<dbReference type="InterPro" id="IPR036388">
    <property type="entry name" value="WH-like_DNA-bd_sf"/>
</dbReference>
<organism evidence="5 6">
    <name type="scientific">Streptomyces ramulosus</name>
    <dbReference type="NCBI Taxonomy" id="47762"/>
    <lineage>
        <taxon>Bacteria</taxon>
        <taxon>Bacillati</taxon>
        <taxon>Actinomycetota</taxon>
        <taxon>Actinomycetes</taxon>
        <taxon>Kitasatosporales</taxon>
        <taxon>Streptomycetaceae</taxon>
        <taxon>Streptomyces</taxon>
    </lineage>
</organism>
<proteinExistence type="predicted"/>
<dbReference type="RefSeq" id="WP_345078311.1">
    <property type="nucleotide sequence ID" value="NZ_BAAAWG010000002.1"/>
</dbReference>
<dbReference type="PRINTS" id="PR00038">
    <property type="entry name" value="HTHLUXR"/>
</dbReference>
<evidence type="ECO:0000313" key="6">
    <source>
        <dbReference type="Proteomes" id="UP001596241"/>
    </source>
</evidence>
<evidence type="ECO:0000256" key="3">
    <source>
        <dbReference type="ARBA" id="ARBA00023163"/>
    </source>
</evidence>
<evidence type="ECO:0000313" key="5">
    <source>
        <dbReference type="EMBL" id="MFC5895866.1"/>
    </source>
</evidence>
<evidence type="ECO:0000256" key="2">
    <source>
        <dbReference type="ARBA" id="ARBA00023125"/>
    </source>
</evidence>
<evidence type="ECO:0000256" key="1">
    <source>
        <dbReference type="ARBA" id="ARBA00023015"/>
    </source>
</evidence>
<dbReference type="PANTHER" id="PTHR44688">
    <property type="entry name" value="DNA-BINDING TRANSCRIPTIONAL ACTIVATOR DEVR_DOSR"/>
    <property type="match status" value="1"/>
</dbReference>
<dbReference type="InterPro" id="IPR016032">
    <property type="entry name" value="Sig_transdc_resp-reg_C-effctor"/>
</dbReference>
<accession>A0ABW1FR60</accession>
<keyword evidence="1" id="KW-0805">Transcription regulation</keyword>
<feature type="domain" description="HTH luxR-type" evidence="4">
    <location>
        <begin position="23"/>
        <end position="88"/>
    </location>
</feature>
<dbReference type="SMART" id="SM00421">
    <property type="entry name" value="HTH_LUXR"/>
    <property type="match status" value="1"/>
</dbReference>
<gene>
    <name evidence="5" type="ORF">ACFP3M_24015</name>
</gene>
<keyword evidence="2" id="KW-0238">DNA-binding</keyword>
<dbReference type="Proteomes" id="UP001596241">
    <property type="component" value="Unassembled WGS sequence"/>
</dbReference>
<dbReference type="Pfam" id="PF00196">
    <property type="entry name" value="GerE"/>
    <property type="match status" value="1"/>
</dbReference>
<reference evidence="6" key="1">
    <citation type="journal article" date="2019" name="Int. J. Syst. Evol. Microbiol.">
        <title>The Global Catalogue of Microorganisms (GCM) 10K type strain sequencing project: providing services to taxonomists for standard genome sequencing and annotation.</title>
        <authorList>
            <consortium name="The Broad Institute Genomics Platform"/>
            <consortium name="The Broad Institute Genome Sequencing Center for Infectious Disease"/>
            <person name="Wu L."/>
            <person name="Ma J."/>
        </authorList>
    </citation>
    <scope>NUCLEOTIDE SEQUENCE [LARGE SCALE GENOMIC DNA]</scope>
    <source>
        <strain evidence="6">CGMCC 1.15809</strain>
    </source>
</reference>
<keyword evidence="3" id="KW-0804">Transcription</keyword>
<dbReference type="SUPFAM" id="SSF46894">
    <property type="entry name" value="C-terminal effector domain of the bipartite response regulators"/>
    <property type="match status" value="1"/>
</dbReference>
<dbReference type="PROSITE" id="PS50043">
    <property type="entry name" value="HTH_LUXR_2"/>
    <property type="match status" value="1"/>
</dbReference>
<name>A0ABW1FR60_9ACTN</name>
<dbReference type="CDD" id="cd06170">
    <property type="entry name" value="LuxR_C_like"/>
    <property type="match status" value="1"/>
</dbReference>
<protein>
    <submittedName>
        <fullName evidence="5">Helix-turn-helix transcriptional regulator</fullName>
    </submittedName>
</protein>
<dbReference type="InterPro" id="IPR000792">
    <property type="entry name" value="Tscrpt_reg_LuxR_C"/>
</dbReference>
<keyword evidence="6" id="KW-1185">Reference proteome</keyword>
<dbReference type="PANTHER" id="PTHR44688:SF16">
    <property type="entry name" value="DNA-BINDING TRANSCRIPTIONAL ACTIVATOR DEVR_DOSR"/>
    <property type="match status" value="1"/>
</dbReference>